<accession>C1D394</accession>
<dbReference type="HOGENOM" id="CLU_1966934_0_0_0"/>
<feature type="region of interest" description="Disordered" evidence="1">
    <location>
        <begin position="103"/>
        <end position="127"/>
    </location>
</feature>
<organism evidence="2 3">
    <name type="scientific">Deinococcus deserti (strain DSM 17065 / CIP 109153 / LMG 22923 / VCD115)</name>
    <dbReference type="NCBI Taxonomy" id="546414"/>
    <lineage>
        <taxon>Bacteria</taxon>
        <taxon>Thermotogati</taxon>
        <taxon>Deinococcota</taxon>
        <taxon>Deinococci</taxon>
        <taxon>Deinococcales</taxon>
        <taxon>Deinococcaceae</taxon>
        <taxon>Deinococcus</taxon>
    </lineage>
</organism>
<dbReference type="KEGG" id="ddr:Deide_2p02122"/>
<evidence type="ECO:0000313" key="2">
    <source>
        <dbReference type="EMBL" id="ACO47883.1"/>
    </source>
</evidence>
<proteinExistence type="predicted"/>
<reference evidence="2 3" key="1">
    <citation type="journal article" date="2009" name="PLoS Genet.">
        <title>Alliance of proteomics and genomics to unravel the specificities of Sahara bacterium Deinococcus deserti.</title>
        <authorList>
            <person name="de Groot A."/>
            <person name="Dulermo R."/>
            <person name="Ortet P."/>
            <person name="Blanchard L."/>
            <person name="Guerin P."/>
            <person name="Fernandez B."/>
            <person name="Vacherie B."/>
            <person name="Dossat C."/>
            <person name="Jolivet E."/>
            <person name="Siguier P."/>
            <person name="Chandler M."/>
            <person name="Barakat M."/>
            <person name="Dedieu A."/>
            <person name="Barbe V."/>
            <person name="Heulin T."/>
            <person name="Sommer S."/>
            <person name="Achouak W."/>
            <person name="Armengaud J."/>
        </authorList>
    </citation>
    <scope>NUCLEOTIDE SEQUENCE [LARGE SCALE GENOMIC DNA]</scope>
    <source>
        <strain evidence="3">DSM 17065 / CIP 109153 / LMG 22923 / VCD115</strain>
        <plasmid evidence="3">pDeide2</plasmid>
    </source>
</reference>
<dbReference type="AlphaFoldDB" id="C1D394"/>
<evidence type="ECO:0000313" key="3">
    <source>
        <dbReference type="Proteomes" id="UP000002208"/>
    </source>
</evidence>
<keyword evidence="2" id="KW-0614">Plasmid</keyword>
<gene>
    <name evidence="2" type="ordered locus">Deide_2p02122</name>
</gene>
<keyword evidence="3" id="KW-1185">Reference proteome</keyword>
<protein>
    <submittedName>
        <fullName evidence="2">Uncharacterized protein</fullName>
    </submittedName>
</protein>
<dbReference type="RefSeq" id="WP_012695353.1">
    <property type="nucleotide sequence ID" value="NC_012529.1"/>
</dbReference>
<geneLocation type="plasmid" evidence="3">
    <name>pDeide2</name>
</geneLocation>
<evidence type="ECO:0000256" key="1">
    <source>
        <dbReference type="SAM" id="MobiDB-lite"/>
    </source>
</evidence>
<dbReference type="Proteomes" id="UP000002208">
    <property type="component" value="Plasmid 2"/>
</dbReference>
<sequence>MPTIQKGPDEGSGPSAVQVLMVRRHLALLGEPDHEILEVLTDQVTDTGLMRDVTRAKVGLDPEWPDVPELALRHGVPLARAIAAGREGMRRIYRALWCSDMKAKEPGPQQAACTNSTDKEPAGSFGP</sequence>
<dbReference type="EMBL" id="CP001116">
    <property type="protein sequence ID" value="ACO47883.1"/>
    <property type="molecule type" value="Genomic_DNA"/>
</dbReference>
<name>C1D394_DEIDV</name>